<dbReference type="AlphaFoldDB" id="A0A1E4T6R1"/>
<feature type="transmembrane region" description="Helical" evidence="6">
    <location>
        <begin position="439"/>
        <end position="456"/>
    </location>
</feature>
<evidence type="ECO:0000256" key="6">
    <source>
        <dbReference type="SAM" id="Phobius"/>
    </source>
</evidence>
<evidence type="ECO:0000259" key="7">
    <source>
        <dbReference type="PROSITE" id="PS50850"/>
    </source>
</evidence>
<keyword evidence="2" id="KW-0813">Transport</keyword>
<dbReference type="OrthoDB" id="3936150at2759"/>
<dbReference type="InterPro" id="IPR036259">
    <property type="entry name" value="MFS_trans_sf"/>
</dbReference>
<feature type="transmembrane region" description="Helical" evidence="6">
    <location>
        <begin position="468"/>
        <end position="491"/>
    </location>
</feature>
<dbReference type="InterPro" id="IPR005829">
    <property type="entry name" value="Sugar_transporter_CS"/>
</dbReference>
<feature type="transmembrane region" description="Helical" evidence="6">
    <location>
        <begin position="340"/>
        <end position="364"/>
    </location>
</feature>
<evidence type="ECO:0000256" key="3">
    <source>
        <dbReference type="ARBA" id="ARBA00022692"/>
    </source>
</evidence>
<evidence type="ECO:0000256" key="1">
    <source>
        <dbReference type="ARBA" id="ARBA00004141"/>
    </source>
</evidence>
<gene>
    <name evidence="8" type="ORF">CANARDRAFT_5975</name>
</gene>
<accession>A0A1E4T6R1</accession>
<dbReference type="GO" id="GO:0022857">
    <property type="term" value="F:transmembrane transporter activity"/>
    <property type="evidence" value="ECO:0007669"/>
    <property type="project" value="InterPro"/>
</dbReference>
<evidence type="ECO:0000256" key="5">
    <source>
        <dbReference type="ARBA" id="ARBA00023136"/>
    </source>
</evidence>
<protein>
    <recommendedName>
        <fullName evidence="7">Major facilitator superfamily (MFS) profile domain-containing protein</fullName>
    </recommendedName>
</protein>
<feature type="transmembrane region" description="Helical" evidence="6">
    <location>
        <begin position="237"/>
        <end position="254"/>
    </location>
</feature>
<proteinExistence type="predicted"/>
<feature type="transmembrane region" description="Helical" evidence="6">
    <location>
        <begin position="196"/>
        <end position="217"/>
    </location>
</feature>
<dbReference type="PANTHER" id="PTHR23511:SF4">
    <property type="entry name" value="MAJOR FACILITATOR SUPERFAMILY (MFS) PROFILE DOMAIN-CONTAINING PROTEIN"/>
    <property type="match status" value="1"/>
</dbReference>
<dbReference type="InterPro" id="IPR020846">
    <property type="entry name" value="MFS_dom"/>
</dbReference>
<evidence type="ECO:0000313" key="8">
    <source>
        <dbReference type="EMBL" id="ODV87444.1"/>
    </source>
</evidence>
<dbReference type="GO" id="GO:0016020">
    <property type="term" value="C:membrane"/>
    <property type="evidence" value="ECO:0007669"/>
    <property type="project" value="UniProtKB-SubCell"/>
</dbReference>
<feature type="transmembrane region" description="Helical" evidence="6">
    <location>
        <begin position="155"/>
        <end position="175"/>
    </location>
</feature>
<feature type="transmembrane region" description="Helical" evidence="6">
    <location>
        <begin position="133"/>
        <end position="149"/>
    </location>
</feature>
<dbReference type="PROSITE" id="PS50850">
    <property type="entry name" value="MFS"/>
    <property type="match status" value="1"/>
</dbReference>
<dbReference type="Proteomes" id="UP000094801">
    <property type="component" value="Unassembled WGS sequence"/>
</dbReference>
<dbReference type="Gene3D" id="1.20.1250.20">
    <property type="entry name" value="MFS general substrate transporter like domains"/>
    <property type="match status" value="1"/>
</dbReference>
<dbReference type="Pfam" id="PF07690">
    <property type="entry name" value="MFS_1"/>
    <property type="match status" value="1"/>
</dbReference>
<keyword evidence="9" id="KW-1185">Reference proteome</keyword>
<keyword evidence="4 6" id="KW-1133">Transmembrane helix</keyword>
<feature type="domain" description="Major facilitator superfamily (MFS) profile" evidence="7">
    <location>
        <begin position="67"/>
        <end position="522"/>
    </location>
</feature>
<dbReference type="PROSITE" id="PS00216">
    <property type="entry name" value="SUGAR_TRANSPORT_1"/>
    <property type="match status" value="1"/>
</dbReference>
<evidence type="ECO:0000256" key="2">
    <source>
        <dbReference type="ARBA" id="ARBA00022448"/>
    </source>
</evidence>
<keyword evidence="5 6" id="KW-0472">Membrane</keyword>
<evidence type="ECO:0000313" key="9">
    <source>
        <dbReference type="Proteomes" id="UP000094801"/>
    </source>
</evidence>
<dbReference type="STRING" id="983967.A0A1E4T6R1"/>
<name>A0A1E4T6R1_9ASCO</name>
<feature type="transmembrane region" description="Helical" evidence="6">
    <location>
        <begin position="497"/>
        <end position="518"/>
    </location>
</feature>
<reference evidence="9" key="1">
    <citation type="submission" date="2016-04" db="EMBL/GenBank/DDBJ databases">
        <title>Comparative genomics of biotechnologically important yeasts.</title>
        <authorList>
            <consortium name="DOE Joint Genome Institute"/>
            <person name="Riley R."/>
            <person name="Haridas S."/>
            <person name="Wolfe K.H."/>
            <person name="Lopes M.R."/>
            <person name="Hittinger C.T."/>
            <person name="Goker M."/>
            <person name="Salamov A."/>
            <person name="Wisecaver J."/>
            <person name="Long T.M."/>
            <person name="Aerts A.L."/>
            <person name="Barry K."/>
            <person name="Choi C."/>
            <person name="Clum A."/>
            <person name="Coughlan A.Y."/>
            <person name="Deshpande S."/>
            <person name="Douglass A.P."/>
            <person name="Hanson S.J."/>
            <person name="Klenk H.-P."/>
            <person name="Labutti K."/>
            <person name="Lapidus A."/>
            <person name="Lindquist E."/>
            <person name="Lipzen A."/>
            <person name="Meier-Kolthoff J.P."/>
            <person name="Ohm R.A."/>
            <person name="Otillar R.P."/>
            <person name="Pangilinan J."/>
            <person name="Peng Y."/>
            <person name="Rokas A."/>
            <person name="Rosa C.A."/>
            <person name="Scheuner C."/>
            <person name="Sibirny A.A."/>
            <person name="Slot J.C."/>
            <person name="Stielow J.B."/>
            <person name="Sun H."/>
            <person name="Kurtzman C.P."/>
            <person name="Blackwell M."/>
            <person name="Grigoriev I.V."/>
            <person name="Jeffries T.W."/>
        </authorList>
    </citation>
    <scope>NUCLEOTIDE SEQUENCE [LARGE SCALE GENOMIC DNA]</scope>
    <source>
        <strain evidence="9">NRRL YB-2248</strain>
    </source>
</reference>
<dbReference type="PANTHER" id="PTHR23511">
    <property type="entry name" value="SYNAPTIC VESICLE GLYCOPROTEIN 2"/>
    <property type="match status" value="1"/>
</dbReference>
<dbReference type="InterPro" id="IPR011701">
    <property type="entry name" value="MFS"/>
</dbReference>
<feature type="transmembrane region" description="Helical" evidence="6">
    <location>
        <begin position="409"/>
        <end position="427"/>
    </location>
</feature>
<dbReference type="SUPFAM" id="SSF103473">
    <property type="entry name" value="MFS general substrate transporter"/>
    <property type="match status" value="1"/>
</dbReference>
<sequence length="526" mass="57713">MVSVSSENKEAALVDVNQTDSELGEMALDSKITKTDLAEAESSDPALARKIFLINNALDEIGFTWYHAKLFCVAGFGYSVDSQMEMIQSAVKVYVDYQMKGGGYPIATEVFYAGLIVGSILVGFNADIIGRRLLFNWSLFTTSIIGFVVGGMDNYPMYCIFMFLSTVAAGGNIATDVSVFMEYLPSKYGYLNTMMAGWWGVGQTIASLISWAFIPNYSCASGDYCPSHINRGWRYCWWTNSGIVLGASLIRIFFMKLDETPKFLVTVGRDEEAFESIKKIAEKYNRPLSLTLEELKSCGEISEDHFNKERDGYSLKSVWTSMWINLKTLFTTSVVTRSTILLFISWGFIGISYSTFYNFLYIYIASHGGDVSSSTFVSYRNATLANFVGIFGPILAGGLIMIPKVGRRGTMIFGALASMAILFGYTTVRTAAGDGGFSATTYFFINIYYGTLYAYTPEVLPSAARTTGIGLALVVCRIFGAFAPVVYYFGAESGSSVPIWVCGAIIGSLSLVSALLPFEPSKSRPV</sequence>
<feature type="transmembrane region" description="Helical" evidence="6">
    <location>
        <begin position="384"/>
        <end position="402"/>
    </location>
</feature>
<evidence type="ECO:0000256" key="4">
    <source>
        <dbReference type="ARBA" id="ARBA00022989"/>
    </source>
</evidence>
<comment type="subcellular location">
    <subcellularLocation>
        <location evidence="1">Membrane</location>
        <topology evidence="1">Multi-pass membrane protein</topology>
    </subcellularLocation>
</comment>
<keyword evidence="3 6" id="KW-0812">Transmembrane</keyword>
<dbReference type="EMBL" id="KV453848">
    <property type="protein sequence ID" value="ODV87444.1"/>
    <property type="molecule type" value="Genomic_DNA"/>
</dbReference>
<feature type="transmembrane region" description="Helical" evidence="6">
    <location>
        <begin position="106"/>
        <end position="126"/>
    </location>
</feature>
<organism evidence="8 9">
    <name type="scientific">[Candida] arabinofermentans NRRL YB-2248</name>
    <dbReference type="NCBI Taxonomy" id="983967"/>
    <lineage>
        <taxon>Eukaryota</taxon>
        <taxon>Fungi</taxon>
        <taxon>Dikarya</taxon>
        <taxon>Ascomycota</taxon>
        <taxon>Saccharomycotina</taxon>
        <taxon>Pichiomycetes</taxon>
        <taxon>Pichiales</taxon>
        <taxon>Pichiaceae</taxon>
        <taxon>Ogataea</taxon>
        <taxon>Ogataea/Candida clade</taxon>
    </lineage>
</organism>